<gene>
    <name evidence="2" type="ORF">LR3_07385</name>
</gene>
<name>A0A073JMJ7_LIMRT</name>
<proteinExistence type="predicted"/>
<feature type="domain" description="SHOCT-like" evidence="1">
    <location>
        <begin position="21"/>
        <end position="69"/>
    </location>
</feature>
<dbReference type="Proteomes" id="UP000027731">
    <property type="component" value="Unassembled WGS sequence"/>
</dbReference>
<accession>A0A073JMJ7</accession>
<sequence>MTKQVKEVTHQPLTSINTTISQKQLLNDLHYRQSKQIIQHLLDKGLISADQFQKIDQLNKQSFPPLYSPECVATSTIQS</sequence>
<evidence type="ECO:0000313" key="2">
    <source>
        <dbReference type="EMBL" id="KEK15583.1"/>
    </source>
</evidence>
<protein>
    <recommendedName>
        <fullName evidence="1">SHOCT-like domain-containing protein</fullName>
    </recommendedName>
</protein>
<dbReference type="InterPro" id="IPR046749">
    <property type="entry name" value="SHOCT_2"/>
</dbReference>
<dbReference type="EMBL" id="JOSX01000013">
    <property type="protein sequence ID" value="KEK15583.1"/>
    <property type="molecule type" value="Genomic_DNA"/>
</dbReference>
<organism evidence="2 3">
    <name type="scientific">Limosilactobacillus reuteri</name>
    <name type="common">Lactobacillus reuteri</name>
    <dbReference type="NCBI Taxonomy" id="1598"/>
    <lineage>
        <taxon>Bacteria</taxon>
        <taxon>Bacillati</taxon>
        <taxon>Bacillota</taxon>
        <taxon>Bacilli</taxon>
        <taxon>Lactobacillales</taxon>
        <taxon>Lactobacillaceae</taxon>
        <taxon>Limosilactobacillus</taxon>
    </lineage>
</organism>
<dbReference type="PATRIC" id="fig|1598.90.peg.907"/>
<dbReference type="Pfam" id="PF20612">
    <property type="entry name" value="SHOCT_2"/>
    <property type="match status" value="1"/>
</dbReference>
<evidence type="ECO:0000313" key="3">
    <source>
        <dbReference type="Proteomes" id="UP000027731"/>
    </source>
</evidence>
<reference evidence="2 3" key="1">
    <citation type="submission" date="2014-06" db="EMBL/GenBank/DDBJ databases">
        <title>Genetic determinant of reutericyclin biosynthesis of Lactobacillus reuteri.</title>
        <authorList>
            <person name="Lin X."/>
            <person name="Duar R."/>
            <person name="Walter J."/>
            <person name="Gaenzle M."/>
        </authorList>
    </citation>
    <scope>NUCLEOTIDE SEQUENCE [LARGE SCALE GENOMIC DNA]</scope>
    <source>
        <strain evidence="2 3">LTH2584</strain>
    </source>
</reference>
<dbReference type="RefSeq" id="WP_035153947.1">
    <property type="nucleotide sequence ID" value="NZ_CP139478.1"/>
</dbReference>
<dbReference type="AlphaFoldDB" id="A0A073JMJ7"/>
<evidence type="ECO:0000259" key="1">
    <source>
        <dbReference type="Pfam" id="PF20612"/>
    </source>
</evidence>
<comment type="caution">
    <text evidence="2">The sequence shown here is derived from an EMBL/GenBank/DDBJ whole genome shotgun (WGS) entry which is preliminary data.</text>
</comment>